<dbReference type="RefSeq" id="WP_109903323.1">
    <property type="nucleotide sequence ID" value="NZ_QGLE01000002.1"/>
</dbReference>
<keyword evidence="1" id="KW-0813">Transport</keyword>
<dbReference type="OrthoDB" id="9802264at2"/>
<dbReference type="Proteomes" id="UP000245461">
    <property type="component" value="Unassembled WGS sequence"/>
</dbReference>
<sequence length="346" mass="36493">MSDPLLRLRNISKNYRETQAVHPLDLDVERGDFVALLGPSGCGKTTLLRMIGGFLPPSTGTIEIGGQDVTALGPEKRNTNMVFQGYGLFPHMTVAQNIGYGPKIAGRDPEQIDLDVVRMLNLVHLGAVADRLPAALSGGQQQRVALARALVMRPSILLLDEPLAALDLKLRKAMQDELKSLHRAIGGTFIFVTHDQGEAIDLANRIVVMEAGRIVQQGTPEDVYRRPASRFVASFIGDANMLSAVRKGGEVEIGSGRLPSPGPDGPVLVVIRPDDIALAGDGPLTLAGTVTESRFMGPYLRLVVTLADGTAVTVHRPSGAEGAAPPPMGSTATLGLPAAACSVVAP</sequence>
<dbReference type="InterPro" id="IPR013611">
    <property type="entry name" value="Transp-assoc_OB_typ2"/>
</dbReference>
<dbReference type="PANTHER" id="PTHR42781">
    <property type="entry name" value="SPERMIDINE/PUTRESCINE IMPORT ATP-BINDING PROTEIN POTA"/>
    <property type="match status" value="1"/>
</dbReference>
<evidence type="ECO:0000313" key="6">
    <source>
        <dbReference type="Proteomes" id="UP000245461"/>
    </source>
</evidence>
<dbReference type="InterPro" id="IPR050093">
    <property type="entry name" value="ABC_SmlMolc_Importer"/>
</dbReference>
<dbReference type="PROSITE" id="PS00211">
    <property type="entry name" value="ABC_TRANSPORTER_1"/>
    <property type="match status" value="1"/>
</dbReference>
<dbReference type="Pfam" id="PF08402">
    <property type="entry name" value="TOBE_2"/>
    <property type="match status" value="1"/>
</dbReference>
<dbReference type="GO" id="GO:0015697">
    <property type="term" value="P:quaternary ammonium group transport"/>
    <property type="evidence" value="ECO:0007669"/>
    <property type="project" value="UniProtKB-ARBA"/>
</dbReference>
<dbReference type="SMART" id="SM00382">
    <property type="entry name" value="AAA"/>
    <property type="match status" value="1"/>
</dbReference>
<keyword evidence="3 5" id="KW-0067">ATP-binding</keyword>
<dbReference type="InterPro" id="IPR027417">
    <property type="entry name" value="P-loop_NTPase"/>
</dbReference>
<dbReference type="SUPFAM" id="SSF50331">
    <property type="entry name" value="MOP-like"/>
    <property type="match status" value="1"/>
</dbReference>
<accession>A0A317EE16</accession>
<dbReference type="PROSITE" id="PS50893">
    <property type="entry name" value="ABC_TRANSPORTER_2"/>
    <property type="match status" value="1"/>
</dbReference>
<dbReference type="AlphaFoldDB" id="A0A317EE16"/>
<dbReference type="GO" id="GO:0022857">
    <property type="term" value="F:transmembrane transporter activity"/>
    <property type="evidence" value="ECO:0007669"/>
    <property type="project" value="InterPro"/>
</dbReference>
<evidence type="ECO:0000313" key="5">
    <source>
        <dbReference type="EMBL" id="PWR25159.1"/>
    </source>
</evidence>
<dbReference type="InterPro" id="IPR008995">
    <property type="entry name" value="Mo/tungstate-bd_C_term_dom"/>
</dbReference>
<dbReference type="GO" id="GO:0005524">
    <property type="term" value="F:ATP binding"/>
    <property type="evidence" value="ECO:0007669"/>
    <property type="project" value="UniProtKB-KW"/>
</dbReference>
<evidence type="ECO:0000256" key="3">
    <source>
        <dbReference type="ARBA" id="ARBA00022840"/>
    </source>
</evidence>
<dbReference type="InterPro" id="IPR003593">
    <property type="entry name" value="AAA+_ATPase"/>
</dbReference>
<dbReference type="Gene3D" id="3.40.50.300">
    <property type="entry name" value="P-loop containing nucleotide triphosphate hydrolases"/>
    <property type="match status" value="1"/>
</dbReference>
<proteinExistence type="predicted"/>
<dbReference type="InterPro" id="IPR003439">
    <property type="entry name" value="ABC_transporter-like_ATP-bd"/>
</dbReference>
<reference evidence="5 6" key="1">
    <citation type="submission" date="2018-05" db="EMBL/GenBank/DDBJ databases">
        <title>Zavarzinia sp. HR-AS.</title>
        <authorList>
            <person name="Lee Y."/>
            <person name="Jeon C.O."/>
        </authorList>
    </citation>
    <scope>NUCLEOTIDE SEQUENCE [LARGE SCALE GENOMIC DNA]</scope>
    <source>
        <strain evidence="5 6">HR-AS</strain>
    </source>
</reference>
<evidence type="ECO:0000256" key="2">
    <source>
        <dbReference type="ARBA" id="ARBA00022741"/>
    </source>
</evidence>
<dbReference type="GO" id="GO:0043190">
    <property type="term" value="C:ATP-binding cassette (ABC) transporter complex"/>
    <property type="evidence" value="ECO:0007669"/>
    <property type="project" value="InterPro"/>
</dbReference>
<dbReference type="PANTHER" id="PTHR42781:SF4">
    <property type="entry name" value="SPERMIDINE_PUTRESCINE IMPORT ATP-BINDING PROTEIN POTA"/>
    <property type="match status" value="1"/>
</dbReference>
<dbReference type="InterPro" id="IPR017871">
    <property type="entry name" value="ABC_transporter-like_CS"/>
</dbReference>
<dbReference type="EMBL" id="QGLE01000002">
    <property type="protein sequence ID" value="PWR25159.1"/>
    <property type="molecule type" value="Genomic_DNA"/>
</dbReference>
<gene>
    <name evidence="5" type="ORF">DKG74_05180</name>
</gene>
<dbReference type="SUPFAM" id="SSF52540">
    <property type="entry name" value="P-loop containing nucleoside triphosphate hydrolases"/>
    <property type="match status" value="1"/>
</dbReference>
<dbReference type="GO" id="GO:0016887">
    <property type="term" value="F:ATP hydrolysis activity"/>
    <property type="evidence" value="ECO:0007669"/>
    <property type="project" value="InterPro"/>
</dbReference>
<evidence type="ECO:0000256" key="1">
    <source>
        <dbReference type="ARBA" id="ARBA00022448"/>
    </source>
</evidence>
<feature type="domain" description="ABC transporter" evidence="4">
    <location>
        <begin position="6"/>
        <end position="236"/>
    </location>
</feature>
<organism evidence="5 6">
    <name type="scientific">Zavarzinia aquatilis</name>
    <dbReference type="NCBI Taxonomy" id="2211142"/>
    <lineage>
        <taxon>Bacteria</taxon>
        <taxon>Pseudomonadati</taxon>
        <taxon>Pseudomonadota</taxon>
        <taxon>Alphaproteobacteria</taxon>
        <taxon>Rhodospirillales</taxon>
        <taxon>Zavarziniaceae</taxon>
        <taxon>Zavarzinia</taxon>
    </lineage>
</organism>
<dbReference type="FunFam" id="3.40.50.300:FF:000425">
    <property type="entry name" value="Probable ABC transporter, ATP-binding subunit"/>
    <property type="match status" value="1"/>
</dbReference>
<name>A0A317EE16_9PROT</name>
<keyword evidence="2" id="KW-0547">Nucleotide-binding</keyword>
<dbReference type="Pfam" id="PF00005">
    <property type="entry name" value="ABC_tran"/>
    <property type="match status" value="1"/>
</dbReference>
<comment type="caution">
    <text evidence="5">The sequence shown here is derived from an EMBL/GenBank/DDBJ whole genome shotgun (WGS) entry which is preliminary data.</text>
</comment>
<keyword evidence="6" id="KW-1185">Reference proteome</keyword>
<protein>
    <submittedName>
        <fullName evidence="5">Spermidine/putrescine ABC transporter ATP-binding protein</fullName>
    </submittedName>
</protein>
<evidence type="ECO:0000259" key="4">
    <source>
        <dbReference type="PROSITE" id="PS50893"/>
    </source>
</evidence>